<feature type="compositionally biased region" description="Polar residues" evidence="1">
    <location>
        <begin position="11"/>
        <end position="21"/>
    </location>
</feature>
<sequence>MILMSMRKHSTLSLQRNTTPATGLPSRRPAASLSSGPSRCGNEHGRRCGTRFHDKMRNDWDRWEAWSRRP</sequence>
<dbReference type="EMBL" id="ML977331">
    <property type="protein sequence ID" value="KAF2112382.1"/>
    <property type="molecule type" value="Genomic_DNA"/>
</dbReference>
<feature type="compositionally biased region" description="Basic and acidic residues" evidence="1">
    <location>
        <begin position="41"/>
        <end position="50"/>
    </location>
</feature>
<keyword evidence="3" id="KW-1185">Reference proteome</keyword>
<proteinExistence type="predicted"/>
<evidence type="ECO:0000313" key="3">
    <source>
        <dbReference type="Proteomes" id="UP000799770"/>
    </source>
</evidence>
<evidence type="ECO:0000256" key="1">
    <source>
        <dbReference type="SAM" id="MobiDB-lite"/>
    </source>
</evidence>
<feature type="compositionally biased region" description="Basic residues" evidence="1">
    <location>
        <begin position="1"/>
        <end position="10"/>
    </location>
</feature>
<accession>A0A6A5YYZ2</accession>
<name>A0A6A5YYZ2_9PLEO</name>
<protein>
    <submittedName>
        <fullName evidence="2">Uncharacterized protein</fullName>
    </submittedName>
</protein>
<evidence type="ECO:0000313" key="2">
    <source>
        <dbReference type="EMBL" id="KAF2112382.1"/>
    </source>
</evidence>
<reference evidence="2" key="1">
    <citation type="journal article" date="2020" name="Stud. Mycol.">
        <title>101 Dothideomycetes genomes: a test case for predicting lifestyles and emergence of pathogens.</title>
        <authorList>
            <person name="Haridas S."/>
            <person name="Albert R."/>
            <person name="Binder M."/>
            <person name="Bloem J."/>
            <person name="Labutti K."/>
            <person name="Salamov A."/>
            <person name="Andreopoulos B."/>
            <person name="Baker S."/>
            <person name="Barry K."/>
            <person name="Bills G."/>
            <person name="Bluhm B."/>
            <person name="Cannon C."/>
            <person name="Castanera R."/>
            <person name="Culley D."/>
            <person name="Daum C."/>
            <person name="Ezra D."/>
            <person name="Gonzalez J."/>
            <person name="Henrissat B."/>
            <person name="Kuo A."/>
            <person name="Liang C."/>
            <person name="Lipzen A."/>
            <person name="Lutzoni F."/>
            <person name="Magnuson J."/>
            <person name="Mondo S."/>
            <person name="Nolan M."/>
            <person name="Ohm R."/>
            <person name="Pangilinan J."/>
            <person name="Park H.-J."/>
            <person name="Ramirez L."/>
            <person name="Alfaro M."/>
            <person name="Sun H."/>
            <person name="Tritt A."/>
            <person name="Yoshinaga Y."/>
            <person name="Zwiers L.-H."/>
            <person name="Turgeon B."/>
            <person name="Goodwin S."/>
            <person name="Spatafora J."/>
            <person name="Crous P."/>
            <person name="Grigoriev I."/>
        </authorList>
    </citation>
    <scope>NUCLEOTIDE SEQUENCE</scope>
    <source>
        <strain evidence="2">CBS 627.86</strain>
    </source>
</reference>
<feature type="region of interest" description="Disordered" evidence="1">
    <location>
        <begin position="1"/>
        <end position="50"/>
    </location>
</feature>
<dbReference type="Proteomes" id="UP000799770">
    <property type="component" value="Unassembled WGS sequence"/>
</dbReference>
<organism evidence="2 3">
    <name type="scientific">Lophiotrema nucula</name>
    <dbReference type="NCBI Taxonomy" id="690887"/>
    <lineage>
        <taxon>Eukaryota</taxon>
        <taxon>Fungi</taxon>
        <taxon>Dikarya</taxon>
        <taxon>Ascomycota</taxon>
        <taxon>Pezizomycotina</taxon>
        <taxon>Dothideomycetes</taxon>
        <taxon>Pleosporomycetidae</taxon>
        <taxon>Pleosporales</taxon>
        <taxon>Lophiotremataceae</taxon>
        <taxon>Lophiotrema</taxon>
    </lineage>
</organism>
<gene>
    <name evidence="2" type="ORF">BDV96DRAFT_580623</name>
</gene>
<dbReference type="AlphaFoldDB" id="A0A6A5YYZ2"/>